<sequence>CNTDELIYSNMMQIEAITSLLVKKGIITKDELQTEYKEFMKKAKRNS</sequence>
<organism evidence="1">
    <name type="scientific">marine sediment metagenome</name>
    <dbReference type="NCBI Taxonomy" id="412755"/>
    <lineage>
        <taxon>unclassified sequences</taxon>
        <taxon>metagenomes</taxon>
        <taxon>ecological metagenomes</taxon>
    </lineage>
</organism>
<reference evidence="1" key="1">
    <citation type="journal article" date="2014" name="Front. Microbiol.">
        <title>High frequency of phylogenetically diverse reductive dehalogenase-homologous genes in deep subseafloor sedimentary metagenomes.</title>
        <authorList>
            <person name="Kawai M."/>
            <person name="Futagami T."/>
            <person name="Toyoda A."/>
            <person name="Takaki Y."/>
            <person name="Nishi S."/>
            <person name="Hori S."/>
            <person name="Arai W."/>
            <person name="Tsubouchi T."/>
            <person name="Morono Y."/>
            <person name="Uchiyama I."/>
            <person name="Ito T."/>
            <person name="Fujiyama A."/>
            <person name="Inagaki F."/>
            <person name="Takami H."/>
        </authorList>
    </citation>
    <scope>NUCLEOTIDE SEQUENCE</scope>
    <source>
        <strain evidence="1">Expedition CK06-06</strain>
    </source>
</reference>
<evidence type="ECO:0000313" key="1">
    <source>
        <dbReference type="EMBL" id="GAH11993.1"/>
    </source>
</evidence>
<name>X1ETQ0_9ZZZZ</name>
<gene>
    <name evidence="1" type="ORF">S01H4_52350</name>
</gene>
<dbReference type="AlphaFoldDB" id="X1ETQ0"/>
<feature type="non-terminal residue" evidence="1">
    <location>
        <position position="1"/>
    </location>
</feature>
<dbReference type="EMBL" id="BART01029898">
    <property type="protein sequence ID" value="GAH11993.1"/>
    <property type="molecule type" value="Genomic_DNA"/>
</dbReference>
<proteinExistence type="predicted"/>
<comment type="caution">
    <text evidence="1">The sequence shown here is derived from an EMBL/GenBank/DDBJ whole genome shotgun (WGS) entry which is preliminary data.</text>
</comment>
<protein>
    <submittedName>
        <fullName evidence="1">Uncharacterized protein</fullName>
    </submittedName>
</protein>
<accession>X1ETQ0</accession>